<evidence type="ECO:0000313" key="5">
    <source>
        <dbReference type="RefSeq" id="XP_010423747.1"/>
    </source>
</evidence>
<dbReference type="RefSeq" id="XP_010423747.1">
    <property type="nucleotide sequence ID" value="XM_010425445.2"/>
</dbReference>
<sequence length="343" mass="38929">MYVRSQNLGEIVSATCRFSHLASSTRNPASLFLLHGNRKVSISPWKNPPTKIRMTVLQTLQNPDVRPYKTAWRVQVKVLHAWRQSTGESLELIVSDSLGKKIHASVKKELVTKYANRLPVGNWVFIETFGLSYATGQFRPTTHLYKMAFITGTLVLQSDPVSEDMFLSLSKFQNIQSGEANPHILVDAIGQIVSVGDLENLEANNKPNRKLDFELRDETDERMTCTLWGSFAERVFRSCQHSDGSIIICVLCFVKIKSYKGVRYLSNSFDASQVHLNPLIHEVDILKQALPSDGLTLMYRARQPNLEIVPVQNEDYYAFPRKNIEELKNSFEIGKARLRLGIT</sequence>
<reference evidence="4" key="2">
    <citation type="journal article" date="2014" name="Nat. Commun.">
        <title>The emerging biofuel crop Camelina sativa retains a highly undifferentiated hexaploid genome structure.</title>
        <authorList>
            <person name="Kagale S."/>
            <person name="Koh C."/>
            <person name="Nixon J."/>
            <person name="Bollina V."/>
            <person name="Clarke W.E."/>
            <person name="Tuteja R."/>
            <person name="Spillane C."/>
            <person name="Robinson S.J."/>
            <person name="Links M.G."/>
            <person name="Clarke C."/>
            <person name="Higgins E.E."/>
            <person name="Huebert T."/>
            <person name="Sharpe A.G."/>
            <person name="Parkin I.A."/>
        </authorList>
    </citation>
    <scope>NUCLEOTIDE SEQUENCE [LARGE SCALE GENOMIC DNA]</scope>
    <source>
        <strain evidence="4">r\DH55</strain>
    </source>
</reference>
<dbReference type="SUPFAM" id="SSF50249">
    <property type="entry name" value="Nucleic acid-binding proteins"/>
    <property type="match status" value="2"/>
</dbReference>
<organism evidence="4 9">
    <name type="scientific">Camelina sativa</name>
    <name type="common">False flax</name>
    <name type="synonym">Myagrum sativum</name>
    <dbReference type="NCBI Taxonomy" id="90675"/>
    <lineage>
        <taxon>Eukaryota</taxon>
        <taxon>Viridiplantae</taxon>
        <taxon>Streptophyta</taxon>
        <taxon>Embryophyta</taxon>
        <taxon>Tracheophyta</taxon>
        <taxon>Spermatophyta</taxon>
        <taxon>Magnoliopsida</taxon>
        <taxon>eudicotyledons</taxon>
        <taxon>Gunneridae</taxon>
        <taxon>Pentapetalae</taxon>
        <taxon>rosids</taxon>
        <taxon>malvids</taxon>
        <taxon>Brassicales</taxon>
        <taxon>Brassicaceae</taxon>
        <taxon>Camelineae</taxon>
        <taxon>Camelina</taxon>
    </lineage>
</organism>
<protein>
    <submittedName>
        <fullName evidence="5 6">Uncharacterized protein LOC104708820</fullName>
    </submittedName>
</protein>
<dbReference type="PANTHER" id="PTHR47165:SF4">
    <property type="entry name" value="OS03G0429900 PROTEIN"/>
    <property type="match status" value="1"/>
</dbReference>
<dbReference type="InterPro" id="IPR031657">
    <property type="entry name" value="REPA_OB_2"/>
</dbReference>
<dbReference type="CDD" id="cd04480">
    <property type="entry name" value="RPA1_DBD_A_like"/>
    <property type="match status" value="1"/>
</dbReference>
<dbReference type="RefSeq" id="XP_010423749.1">
    <property type="nucleotide sequence ID" value="XM_010425447.2"/>
</dbReference>
<evidence type="ECO:0000313" key="8">
    <source>
        <dbReference type="RefSeq" id="XP_010423751.1"/>
    </source>
</evidence>
<dbReference type="Proteomes" id="UP000694864">
    <property type="component" value="Chromosome 8"/>
</dbReference>
<accession>A0ABM1QCS1</accession>
<keyword evidence="4" id="KW-1185">Reference proteome</keyword>
<gene>
    <name evidence="5 6 7 8 9" type="primary">LOC104708820</name>
</gene>
<dbReference type="Pfam" id="PF02721">
    <property type="entry name" value="DUF223"/>
    <property type="match status" value="1"/>
</dbReference>
<keyword evidence="1" id="KW-0238">DNA-binding</keyword>
<proteinExistence type="predicted"/>
<evidence type="ECO:0000313" key="9">
    <source>
        <dbReference type="RefSeq" id="XP_019084559.1"/>
    </source>
</evidence>
<evidence type="ECO:0000313" key="6">
    <source>
        <dbReference type="RefSeq" id="XP_010423749.1"/>
    </source>
</evidence>
<dbReference type="InterPro" id="IPR003871">
    <property type="entry name" value="RFA1B/D_OB_1st"/>
</dbReference>
<dbReference type="CDD" id="cd04481">
    <property type="entry name" value="RPA1_DBD_B_like"/>
    <property type="match status" value="1"/>
</dbReference>
<evidence type="ECO:0000313" key="7">
    <source>
        <dbReference type="RefSeq" id="XP_010423750.1"/>
    </source>
</evidence>
<dbReference type="RefSeq" id="XP_010423750.1">
    <property type="nucleotide sequence ID" value="XM_010425448.2"/>
</dbReference>
<dbReference type="RefSeq" id="XP_010423751.1">
    <property type="nucleotide sequence ID" value="XM_010425449.2"/>
</dbReference>
<reference evidence="5 6" key="3">
    <citation type="submission" date="2025-05" db="UniProtKB">
        <authorList>
            <consortium name="RefSeq"/>
        </authorList>
    </citation>
    <scope>IDENTIFICATION</scope>
    <source>
        <tissue evidence="5 6">Leaf</tissue>
    </source>
</reference>
<dbReference type="PANTHER" id="PTHR47165">
    <property type="entry name" value="OS03G0429900 PROTEIN"/>
    <property type="match status" value="1"/>
</dbReference>
<evidence type="ECO:0000313" key="4">
    <source>
        <dbReference type="Proteomes" id="UP000694864"/>
    </source>
</evidence>
<dbReference type="InterPro" id="IPR012340">
    <property type="entry name" value="NA-bd_OB-fold"/>
</dbReference>
<dbReference type="Gene3D" id="2.40.50.140">
    <property type="entry name" value="Nucleic acid-binding proteins"/>
    <property type="match status" value="2"/>
</dbReference>
<feature type="domain" description="Replication protein A OB" evidence="3">
    <location>
        <begin position="182"/>
        <end position="266"/>
    </location>
</feature>
<evidence type="ECO:0000256" key="1">
    <source>
        <dbReference type="ARBA" id="ARBA00023125"/>
    </source>
</evidence>
<evidence type="ECO:0000259" key="2">
    <source>
        <dbReference type="Pfam" id="PF02721"/>
    </source>
</evidence>
<name>A0ABM1QCS1_CAMSA</name>
<feature type="domain" description="Replication protein A 70 kDa DNA-binding subunit B/D first OB fold" evidence="2">
    <location>
        <begin position="64"/>
        <end position="157"/>
    </location>
</feature>
<evidence type="ECO:0000259" key="3">
    <source>
        <dbReference type="Pfam" id="PF16900"/>
    </source>
</evidence>
<dbReference type="RefSeq" id="XP_019084559.1">
    <property type="nucleotide sequence ID" value="XM_019229014.1"/>
</dbReference>
<reference evidence="4" key="1">
    <citation type="journal article" date="1997" name="Nucleic Acids Res.">
        <title>tRNAscan-SE: a program for improved detection of transfer RNA genes in genomic sequence.</title>
        <authorList>
            <person name="Lowe T.M."/>
            <person name="Eddy S.R."/>
        </authorList>
    </citation>
    <scope>NUCLEOTIDE SEQUENCE [LARGE SCALE GENOMIC DNA]</scope>
    <source>
        <strain evidence="4">r\DH55</strain>
    </source>
</reference>
<dbReference type="GeneID" id="104708820"/>
<dbReference type="Pfam" id="PF16900">
    <property type="entry name" value="REPA_OB_2"/>
    <property type="match status" value="1"/>
</dbReference>